<dbReference type="Proteomes" id="UP000248405">
    <property type="component" value="Unassembled WGS sequence"/>
</dbReference>
<proteinExistence type="predicted"/>
<gene>
    <name evidence="1" type="ORF">BO88DRAFT_344770</name>
</gene>
<dbReference type="OrthoDB" id="4281241at2759"/>
<keyword evidence="2" id="KW-1185">Reference proteome</keyword>
<protein>
    <submittedName>
        <fullName evidence="1">Uncharacterized protein</fullName>
    </submittedName>
</protein>
<evidence type="ECO:0000313" key="2">
    <source>
        <dbReference type="Proteomes" id="UP000248405"/>
    </source>
</evidence>
<evidence type="ECO:0000313" key="1">
    <source>
        <dbReference type="EMBL" id="PYH67021.1"/>
    </source>
</evidence>
<name>A0A319B559_ASPVC</name>
<dbReference type="AlphaFoldDB" id="A0A319B559"/>
<feature type="non-terminal residue" evidence="1">
    <location>
        <position position="1"/>
    </location>
</feature>
<organism evidence="1 2">
    <name type="scientific">Aspergillus vadensis (strain CBS 113365 / IMI 142717 / IBT 24658)</name>
    <dbReference type="NCBI Taxonomy" id="1448311"/>
    <lineage>
        <taxon>Eukaryota</taxon>
        <taxon>Fungi</taxon>
        <taxon>Dikarya</taxon>
        <taxon>Ascomycota</taxon>
        <taxon>Pezizomycotina</taxon>
        <taxon>Eurotiomycetes</taxon>
        <taxon>Eurotiomycetidae</taxon>
        <taxon>Eurotiales</taxon>
        <taxon>Aspergillaceae</taxon>
        <taxon>Aspergillus</taxon>
        <taxon>Aspergillus subgen. Circumdati</taxon>
    </lineage>
</organism>
<dbReference type="GeneID" id="37207842"/>
<dbReference type="EMBL" id="KZ821631">
    <property type="protein sequence ID" value="PYH67021.1"/>
    <property type="molecule type" value="Genomic_DNA"/>
</dbReference>
<dbReference type="RefSeq" id="XP_025560815.1">
    <property type="nucleotide sequence ID" value="XM_025703250.1"/>
</dbReference>
<reference evidence="1" key="1">
    <citation type="submission" date="2016-12" db="EMBL/GenBank/DDBJ databases">
        <title>The genomes of Aspergillus section Nigri reveals drivers in fungal speciation.</title>
        <authorList>
            <consortium name="DOE Joint Genome Institute"/>
            <person name="Vesth T.C."/>
            <person name="Nybo J."/>
            <person name="Theobald S."/>
            <person name="Brandl J."/>
            <person name="Frisvad J.C."/>
            <person name="Nielsen K.F."/>
            <person name="Lyhne E.K."/>
            <person name="Kogle M.E."/>
            <person name="Kuo A."/>
            <person name="Riley R."/>
            <person name="Clum A."/>
            <person name="Nolan M."/>
            <person name="Lipzen A."/>
            <person name="Salamov A."/>
            <person name="Henrissat B."/>
            <person name="Wiebenga A."/>
            <person name="De Vries R.P."/>
            <person name="Grigoriev I.V."/>
            <person name="Mortensen U.H."/>
            <person name="Andersen M.R."/>
            <person name="Baker S.E."/>
        </authorList>
    </citation>
    <scope>NUCLEOTIDE SEQUENCE [LARGE SCALE GENOMIC DNA]</scope>
    <source>
        <strain evidence="1">CBS 113365</strain>
    </source>
</reference>
<accession>A0A319B559</accession>
<sequence>SVLYSRLKYKDSWLTNNPCLSENTEDCDFIISDSESLSEYNNKLKEESKDYIPINNI</sequence>